<dbReference type="GeneID" id="36596288"/>
<accession>A0A2J6SHR4</accession>
<sequence>DPNCTNVVIPVSITAKNALVPIEFTLVSSFNIVARLVNHPFASLLRANYNIAGTFCEPAIDVPKKRNNIHFLAHPAAYDRTYESSD</sequence>
<dbReference type="EMBL" id="KZ613913">
    <property type="protein sequence ID" value="PMD50312.1"/>
    <property type="molecule type" value="Genomic_DNA"/>
</dbReference>
<protein>
    <submittedName>
        <fullName evidence="1">Uncharacterized protein</fullName>
    </submittedName>
</protein>
<gene>
    <name evidence="1" type="ORF">K444DRAFT_710060</name>
</gene>
<dbReference type="AlphaFoldDB" id="A0A2J6SHR4"/>
<evidence type="ECO:0000313" key="2">
    <source>
        <dbReference type="Proteomes" id="UP000235371"/>
    </source>
</evidence>
<dbReference type="Proteomes" id="UP000235371">
    <property type="component" value="Unassembled WGS sequence"/>
</dbReference>
<keyword evidence="2" id="KW-1185">Reference proteome</keyword>
<name>A0A2J6SHR4_9HELO</name>
<dbReference type="RefSeq" id="XP_024727216.1">
    <property type="nucleotide sequence ID" value="XM_024888212.1"/>
</dbReference>
<evidence type="ECO:0000313" key="1">
    <source>
        <dbReference type="EMBL" id="PMD50312.1"/>
    </source>
</evidence>
<feature type="non-terminal residue" evidence="1">
    <location>
        <position position="1"/>
    </location>
</feature>
<dbReference type="InParanoid" id="A0A2J6SHR4"/>
<proteinExistence type="predicted"/>
<organism evidence="1 2">
    <name type="scientific">Hyaloscypha bicolor E</name>
    <dbReference type="NCBI Taxonomy" id="1095630"/>
    <lineage>
        <taxon>Eukaryota</taxon>
        <taxon>Fungi</taxon>
        <taxon>Dikarya</taxon>
        <taxon>Ascomycota</taxon>
        <taxon>Pezizomycotina</taxon>
        <taxon>Leotiomycetes</taxon>
        <taxon>Helotiales</taxon>
        <taxon>Hyaloscyphaceae</taxon>
        <taxon>Hyaloscypha</taxon>
        <taxon>Hyaloscypha bicolor</taxon>
    </lineage>
</organism>
<reference evidence="1 2" key="1">
    <citation type="submission" date="2016-04" db="EMBL/GenBank/DDBJ databases">
        <title>A degradative enzymes factory behind the ericoid mycorrhizal symbiosis.</title>
        <authorList>
            <consortium name="DOE Joint Genome Institute"/>
            <person name="Martino E."/>
            <person name="Morin E."/>
            <person name="Grelet G."/>
            <person name="Kuo A."/>
            <person name="Kohler A."/>
            <person name="Daghino S."/>
            <person name="Barry K."/>
            <person name="Choi C."/>
            <person name="Cichocki N."/>
            <person name="Clum A."/>
            <person name="Copeland A."/>
            <person name="Hainaut M."/>
            <person name="Haridas S."/>
            <person name="Labutti K."/>
            <person name="Lindquist E."/>
            <person name="Lipzen A."/>
            <person name="Khouja H.-R."/>
            <person name="Murat C."/>
            <person name="Ohm R."/>
            <person name="Olson A."/>
            <person name="Spatafora J."/>
            <person name="Veneault-Fourrey C."/>
            <person name="Henrissat B."/>
            <person name="Grigoriev I."/>
            <person name="Martin F."/>
            <person name="Perotto S."/>
        </authorList>
    </citation>
    <scope>NUCLEOTIDE SEQUENCE [LARGE SCALE GENOMIC DNA]</scope>
    <source>
        <strain evidence="1 2">E</strain>
    </source>
</reference>